<dbReference type="PATRIC" id="fig|42253.5.peg.1736"/>
<gene>
    <name evidence="2" type="ORF">NITMOv2_1765</name>
</gene>
<dbReference type="EMBL" id="CP011801">
    <property type="protein sequence ID" value="ALA58185.1"/>
    <property type="molecule type" value="Genomic_DNA"/>
</dbReference>
<sequence length="93" mass="10395">MAEVACVTCGQTGEAITAPLFLGKLEHEIKAKVCTSCWKKWESMRVMVINEYQVNLGDESGRDLVRKQMKAFLKLGEQADTSKLAENYRPPSS</sequence>
<dbReference type="Gene3D" id="1.10.3880.10">
    <property type="entry name" value="Fe(II) trafficking protein YggX"/>
    <property type="match status" value="1"/>
</dbReference>
<dbReference type="Pfam" id="PF04362">
    <property type="entry name" value="Iron_traffic"/>
    <property type="match status" value="1"/>
</dbReference>
<dbReference type="GO" id="GO:0005829">
    <property type="term" value="C:cytosol"/>
    <property type="evidence" value="ECO:0007669"/>
    <property type="project" value="TreeGrafter"/>
</dbReference>
<evidence type="ECO:0000313" key="3">
    <source>
        <dbReference type="Proteomes" id="UP000069205"/>
    </source>
</evidence>
<dbReference type="RefSeq" id="WP_053379382.1">
    <property type="nucleotide sequence ID" value="NZ_CP011801.1"/>
</dbReference>
<keyword evidence="3" id="KW-1185">Reference proteome</keyword>
<protein>
    <submittedName>
        <fullName evidence="2">Putative Fe(2+)-trafficking protein YggX</fullName>
    </submittedName>
</protein>
<dbReference type="STRING" id="42253.NITMOv2_1765"/>
<dbReference type="Proteomes" id="UP000069205">
    <property type="component" value="Chromosome"/>
</dbReference>
<evidence type="ECO:0000256" key="1">
    <source>
        <dbReference type="ARBA" id="ARBA00023004"/>
    </source>
</evidence>
<evidence type="ECO:0000313" key="2">
    <source>
        <dbReference type="EMBL" id="ALA58185.1"/>
    </source>
</evidence>
<dbReference type="AlphaFoldDB" id="A0A0K2GB59"/>
<accession>A0A0K2GB59</accession>
<dbReference type="InterPro" id="IPR036766">
    <property type="entry name" value="Fe_traffick_prot_YggX_sf"/>
</dbReference>
<name>A0A0K2GB59_NITMO</name>
<dbReference type="OrthoDB" id="9804318at2"/>
<dbReference type="SUPFAM" id="SSF111148">
    <property type="entry name" value="YggX-like"/>
    <property type="match status" value="1"/>
</dbReference>
<dbReference type="PANTHER" id="PTHR36965">
    <property type="entry name" value="FE(2+)-TRAFFICKING PROTEIN-RELATED"/>
    <property type="match status" value="1"/>
</dbReference>
<keyword evidence="1" id="KW-0408">Iron</keyword>
<organism evidence="2 3">
    <name type="scientific">Nitrospira moscoviensis</name>
    <dbReference type="NCBI Taxonomy" id="42253"/>
    <lineage>
        <taxon>Bacteria</taxon>
        <taxon>Pseudomonadati</taxon>
        <taxon>Nitrospirota</taxon>
        <taxon>Nitrospiria</taxon>
        <taxon>Nitrospirales</taxon>
        <taxon>Nitrospiraceae</taxon>
        <taxon>Nitrospira</taxon>
    </lineage>
</organism>
<reference evidence="2 3" key="1">
    <citation type="journal article" date="2015" name="Proc. Natl. Acad. Sci. U.S.A.">
        <title>Expanded metabolic versatility of ubiquitous nitrite-oxidizing bacteria from the genus Nitrospira.</title>
        <authorList>
            <person name="Koch H."/>
            <person name="Lucker S."/>
            <person name="Albertsen M."/>
            <person name="Kitzinger K."/>
            <person name="Herbold C."/>
            <person name="Spieck E."/>
            <person name="Nielsen P.H."/>
            <person name="Wagner M."/>
            <person name="Daims H."/>
        </authorList>
    </citation>
    <scope>NUCLEOTIDE SEQUENCE [LARGE SCALE GENOMIC DNA]</scope>
    <source>
        <strain evidence="2 3">NSP M-1</strain>
    </source>
</reference>
<dbReference type="PANTHER" id="PTHR36965:SF1">
    <property type="entry name" value="FE(2+)-TRAFFICKING PROTEIN-RELATED"/>
    <property type="match status" value="1"/>
</dbReference>
<dbReference type="GO" id="GO:0005506">
    <property type="term" value="F:iron ion binding"/>
    <property type="evidence" value="ECO:0007669"/>
    <property type="project" value="InterPro"/>
</dbReference>
<dbReference type="InterPro" id="IPR007457">
    <property type="entry name" value="Fe_traffick_prot_YggX"/>
</dbReference>
<dbReference type="KEGG" id="nmv:NITMOv2_1765"/>
<proteinExistence type="predicted"/>
<dbReference type="GO" id="GO:0034599">
    <property type="term" value="P:cellular response to oxidative stress"/>
    <property type="evidence" value="ECO:0007669"/>
    <property type="project" value="TreeGrafter"/>
</dbReference>